<dbReference type="Gene3D" id="4.10.1130.20">
    <property type="match status" value="2"/>
</dbReference>
<feature type="domain" description="CHORD" evidence="6">
    <location>
        <begin position="5"/>
        <end position="67"/>
    </location>
</feature>
<organism evidence="7 8">
    <name type="scientific">Phakopsora pachyrhizi</name>
    <name type="common">Asian soybean rust disease fungus</name>
    <dbReference type="NCBI Taxonomy" id="170000"/>
    <lineage>
        <taxon>Eukaryota</taxon>
        <taxon>Fungi</taxon>
        <taxon>Dikarya</taxon>
        <taxon>Basidiomycota</taxon>
        <taxon>Pucciniomycotina</taxon>
        <taxon>Pucciniomycetes</taxon>
        <taxon>Pucciniales</taxon>
        <taxon>Phakopsoraceae</taxon>
        <taxon>Phakopsora</taxon>
    </lineage>
</organism>
<sequence>MVMICRRRGCGKEFDESKNEGSNCSFHPGQPVFHEGLKSWSCCKDLNRPVLEFDQFMRIEGCITGSHSTEQQQTPETTNCQKVEQQQQLPDTSDQFKNIRVTSHLTTSDVFRPIKTPKSSQNRTPANEQPKVQQVHEIDDEDSVVKLGSKCKRLGCKVEWKGESRRGKLNDQECSYHPGTPIFHEGSKGYSCCKRRVLDFDDFLEIKGCKNSSHLFLGSGAHQNREGQMVNCRFDFYQTPGQVIVSIFGKSAIKDLSFVKFEPMSFDVQLKLPENKLYIRRFELFGEIDPSKSSYKLLPTKCEIILSKADGRSWSNLEIGDTSGGTVTFGVSGRTGTIGAKDIVI</sequence>
<dbReference type="CDD" id="cd06466">
    <property type="entry name" value="p23_CS_SGT1_like"/>
    <property type="match status" value="1"/>
</dbReference>
<dbReference type="PROSITE" id="PS51401">
    <property type="entry name" value="CHORD"/>
    <property type="match status" value="2"/>
</dbReference>
<dbReference type="SUPFAM" id="SSF49764">
    <property type="entry name" value="HSP20-like chaperones"/>
    <property type="match status" value="1"/>
</dbReference>
<feature type="domain" description="CHORD" evidence="6">
    <location>
        <begin position="151"/>
        <end position="222"/>
    </location>
</feature>
<evidence type="ECO:0000259" key="5">
    <source>
        <dbReference type="PROSITE" id="PS51203"/>
    </source>
</evidence>
<gene>
    <name evidence="7" type="ORF">PPACK8108_LOCUS9961</name>
</gene>
<dbReference type="GO" id="GO:0046872">
    <property type="term" value="F:metal ion binding"/>
    <property type="evidence" value="ECO:0007669"/>
    <property type="project" value="UniProtKB-KW"/>
</dbReference>
<keyword evidence="8" id="KW-1185">Reference proteome</keyword>
<evidence type="ECO:0000256" key="3">
    <source>
        <dbReference type="ARBA" id="ARBA00022833"/>
    </source>
</evidence>
<feature type="domain" description="CS" evidence="5">
    <location>
        <begin position="229"/>
        <end position="318"/>
    </location>
</feature>
<dbReference type="PANTHER" id="PTHR46983">
    <property type="entry name" value="CYSTEINE AND HISTIDINE-RICH DOMAIN-CONTAINING PROTEIN 1"/>
    <property type="match status" value="1"/>
</dbReference>
<evidence type="ECO:0000313" key="7">
    <source>
        <dbReference type="EMBL" id="CAH7675000.1"/>
    </source>
</evidence>
<evidence type="ECO:0000256" key="4">
    <source>
        <dbReference type="SAM" id="MobiDB-lite"/>
    </source>
</evidence>
<dbReference type="InterPro" id="IPR039790">
    <property type="entry name" value="CHRD1"/>
</dbReference>
<name>A0AAV0B109_PHAPC</name>
<dbReference type="InterPro" id="IPR007051">
    <property type="entry name" value="CHORD_dom"/>
</dbReference>
<feature type="region of interest" description="Disordered" evidence="4">
    <location>
        <begin position="111"/>
        <end position="137"/>
    </location>
</feature>
<dbReference type="AlphaFoldDB" id="A0AAV0B109"/>
<protein>
    <submittedName>
        <fullName evidence="7">Diploid state maintenance protein chpA</fullName>
    </submittedName>
</protein>
<dbReference type="PROSITE" id="PS51203">
    <property type="entry name" value="CS"/>
    <property type="match status" value="1"/>
</dbReference>
<proteinExistence type="predicted"/>
<dbReference type="Proteomes" id="UP001153365">
    <property type="component" value="Unassembled WGS sequence"/>
</dbReference>
<evidence type="ECO:0000259" key="6">
    <source>
        <dbReference type="PROSITE" id="PS51401"/>
    </source>
</evidence>
<keyword evidence="3" id="KW-0862">Zinc</keyword>
<evidence type="ECO:0000256" key="2">
    <source>
        <dbReference type="ARBA" id="ARBA00022737"/>
    </source>
</evidence>
<dbReference type="PANTHER" id="PTHR46983:SF3">
    <property type="entry name" value="CHPADIPLOID STATE MAINTENANCE PROTEIN CHPA"/>
    <property type="match status" value="1"/>
</dbReference>
<keyword evidence="2" id="KW-0677">Repeat</keyword>
<dbReference type="InterPro" id="IPR008978">
    <property type="entry name" value="HSP20-like_chaperone"/>
</dbReference>
<dbReference type="InterPro" id="IPR007052">
    <property type="entry name" value="CS_dom"/>
</dbReference>
<dbReference type="EMBL" id="CALTRL010002204">
    <property type="protein sequence ID" value="CAH7675000.1"/>
    <property type="molecule type" value="Genomic_DNA"/>
</dbReference>
<evidence type="ECO:0000256" key="1">
    <source>
        <dbReference type="ARBA" id="ARBA00022723"/>
    </source>
</evidence>
<dbReference type="Pfam" id="PF04969">
    <property type="entry name" value="CS"/>
    <property type="match status" value="1"/>
</dbReference>
<evidence type="ECO:0000313" key="8">
    <source>
        <dbReference type="Proteomes" id="UP001153365"/>
    </source>
</evidence>
<feature type="compositionally biased region" description="Polar residues" evidence="4">
    <location>
        <begin position="117"/>
        <end position="132"/>
    </location>
</feature>
<dbReference type="Pfam" id="PF04968">
    <property type="entry name" value="CHORD"/>
    <property type="match status" value="2"/>
</dbReference>
<comment type="caution">
    <text evidence="7">The sequence shown here is derived from an EMBL/GenBank/DDBJ whole genome shotgun (WGS) entry which is preliminary data.</text>
</comment>
<keyword evidence="1" id="KW-0479">Metal-binding</keyword>
<dbReference type="Gene3D" id="2.60.40.790">
    <property type="match status" value="1"/>
</dbReference>
<accession>A0AAV0B109</accession>
<reference evidence="7" key="1">
    <citation type="submission" date="2022-06" db="EMBL/GenBank/DDBJ databases">
        <authorList>
            <consortium name="SYNGENTA / RWTH Aachen University"/>
        </authorList>
    </citation>
    <scope>NUCLEOTIDE SEQUENCE</scope>
</reference>